<evidence type="ECO:0000313" key="1">
    <source>
        <dbReference type="EMBL" id="KAK0470135.1"/>
    </source>
</evidence>
<name>A0AA39NR35_ARMTA</name>
<proteinExistence type="predicted"/>
<dbReference type="Proteomes" id="UP001175211">
    <property type="component" value="Unassembled WGS sequence"/>
</dbReference>
<protein>
    <submittedName>
        <fullName evidence="1">Uncharacterized protein</fullName>
    </submittedName>
</protein>
<dbReference type="RefSeq" id="XP_060339928.1">
    <property type="nucleotide sequence ID" value="XM_060480049.1"/>
</dbReference>
<comment type="caution">
    <text evidence="1">The sequence shown here is derived from an EMBL/GenBank/DDBJ whole genome shotgun (WGS) entry which is preliminary data.</text>
</comment>
<gene>
    <name evidence="1" type="ORF">EV420DRAFT_1742575</name>
</gene>
<evidence type="ECO:0000313" key="2">
    <source>
        <dbReference type="Proteomes" id="UP001175211"/>
    </source>
</evidence>
<dbReference type="AlphaFoldDB" id="A0AA39NR35"/>
<dbReference type="GeneID" id="85363597"/>
<accession>A0AA39NR35</accession>
<reference evidence="1" key="1">
    <citation type="submission" date="2023-06" db="EMBL/GenBank/DDBJ databases">
        <authorList>
            <consortium name="Lawrence Berkeley National Laboratory"/>
            <person name="Ahrendt S."/>
            <person name="Sahu N."/>
            <person name="Indic B."/>
            <person name="Wong-Bajracharya J."/>
            <person name="Merenyi Z."/>
            <person name="Ke H.-M."/>
            <person name="Monk M."/>
            <person name="Kocsube S."/>
            <person name="Drula E."/>
            <person name="Lipzen A."/>
            <person name="Balint B."/>
            <person name="Henrissat B."/>
            <person name="Andreopoulos B."/>
            <person name="Martin F.M."/>
            <person name="Harder C.B."/>
            <person name="Rigling D."/>
            <person name="Ford K.L."/>
            <person name="Foster G.D."/>
            <person name="Pangilinan J."/>
            <person name="Papanicolaou A."/>
            <person name="Barry K."/>
            <person name="LaButti K."/>
            <person name="Viragh M."/>
            <person name="Koriabine M."/>
            <person name="Yan M."/>
            <person name="Riley R."/>
            <person name="Champramary S."/>
            <person name="Plett K.L."/>
            <person name="Tsai I.J."/>
            <person name="Slot J."/>
            <person name="Sipos G."/>
            <person name="Plett J."/>
            <person name="Nagy L.G."/>
            <person name="Grigoriev I.V."/>
        </authorList>
    </citation>
    <scope>NUCLEOTIDE SEQUENCE</scope>
    <source>
        <strain evidence="1">CCBAS 213</strain>
    </source>
</reference>
<keyword evidence="2" id="KW-1185">Reference proteome</keyword>
<sequence>MMFSKPQATSALAHLFQSNTWFRSCSIVISVNLSKAPRLLKRMLPLDRKENSWKRRSDRCRALNVRSAVISVRLEPKKSHEIVREETSAFTSNSNLSHEASSAWDEWKRVAQDFERVKNGAQDARSRLAALPFGRKIVNTGLEYYTVHSAEIDPRFPLEGFTGRSRSAYVDCPRLGTARQKQFLGAWNIVRGLLCVALLWGNVGDDAVHDQGIPSLRVFTSRYTKIMEVLLNRLQEQSPSDLPAWIYITEEAVSGIIDRSSIGTPIYLMLRHLARTARTPVDHSHFLNSPGMASNFLDTYHKRQEEKREQFRRR</sequence>
<dbReference type="EMBL" id="JAUEPS010000001">
    <property type="protein sequence ID" value="KAK0470135.1"/>
    <property type="molecule type" value="Genomic_DNA"/>
</dbReference>
<organism evidence="1 2">
    <name type="scientific">Armillaria tabescens</name>
    <name type="common">Ringless honey mushroom</name>
    <name type="synonym">Agaricus tabescens</name>
    <dbReference type="NCBI Taxonomy" id="1929756"/>
    <lineage>
        <taxon>Eukaryota</taxon>
        <taxon>Fungi</taxon>
        <taxon>Dikarya</taxon>
        <taxon>Basidiomycota</taxon>
        <taxon>Agaricomycotina</taxon>
        <taxon>Agaricomycetes</taxon>
        <taxon>Agaricomycetidae</taxon>
        <taxon>Agaricales</taxon>
        <taxon>Marasmiineae</taxon>
        <taxon>Physalacriaceae</taxon>
        <taxon>Desarmillaria</taxon>
    </lineage>
</organism>